<keyword evidence="2" id="KW-1185">Reference proteome</keyword>
<comment type="caution">
    <text evidence="1">The sequence shown here is derived from an EMBL/GenBank/DDBJ whole genome shotgun (WGS) entry which is preliminary data.</text>
</comment>
<sequence>MLKKRKKIVSYFFVNFHVYQHSFLVVKEAVKEKVQKFPKIGESHVQWAAWRSGGCLLSGRRGRSLGCSGGGGLWTARLGHRAGPDHLIAGQLVQISRAFGGRGAKIPAQLAALGQRYLFHLAQVVRRRQLKQRLCQHCFVHPILIYQLGHTKLAISTPIVNIVRSDHFLNGLDRSRRSIKTVVHARASLSIRQHFELLARIQYGVIGKFKCHIDVLIGHKSVKHFLVRKKIAKKIKNLLLILKKF</sequence>
<evidence type="ECO:0000313" key="2">
    <source>
        <dbReference type="Proteomes" id="UP000276133"/>
    </source>
</evidence>
<dbReference type="AlphaFoldDB" id="A0A3M7Q7E1"/>
<organism evidence="1 2">
    <name type="scientific">Brachionus plicatilis</name>
    <name type="common">Marine rotifer</name>
    <name type="synonym">Brachionus muelleri</name>
    <dbReference type="NCBI Taxonomy" id="10195"/>
    <lineage>
        <taxon>Eukaryota</taxon>
        <taxon>Metazoa</taxon>
        <taxon>Spiralia</taxon>
        <taxon>Gnathifera</taxon>
        <taxon>Rotifera</taxon>
        <taxon>Eurotatoria</taxon>
        <taxon>Monogononta</taxon>
        <taxon>Pseudotrocha</taxon>
        <taxon>Ploima</taxon>
        <taxon>Brachionidae</taxon>
        <taxon>Brachionus</taxon>
    </lineage>
</organism>
<name>A0A3M7Q7E1_BRAPC</name>
<gene>
    <name evidence="1" type="ORF">BpHYR1_011728</name>
</gene>
<dbReference type="EMBL" id="REGN01007080">
    <property type="protein sequence ID" value="RNA07336.1"/>
    <property type="molecule type" value="Genomic_DNA"/>
</dbReference>
<evidence type="ECO:0000313" key="1">
    <source>
        <dbReference type="EMBL" id="RNA07336.1"/>
    </source>
</evidence>
<accession>A0A3M7Q7E1</accession>
<protein>
    <submittedName>
        <fullName evidence="1">Uncharacterized protein</fullName>
    </submittedName>
</protein>
<reference evidence="1 2" key="1">
    <citation type="journal article" date="2018" name="Sci. Rep.">
        <title>Genomic signatures of local adaptation to the degree of environmental predictability in rotifers.</title>
        <authorList>
            <person name="Franch-Gras L."/>
            <person name="Hahn C."/>
            <person name="Garcia-Roger E.M."/>
            <person name="Carmona M.J."/>
            <person name="Serra M."/>
            <person name="Gomez A."/>
        </authorList>
    </citation>
    <scope>NUCLEOTIDE SEQUENCE [LARGE SCALE GENOMIC DNA]</scope>
    <source>
        <strain evidence="1">HYR1</strain>
    </source>
</reference>
<proteinExistence type="predicted"/>
<dbReference type="Proteomes" id="UP000276133">
    <property type="component" value="Unassembled WGS sequence"/>
</dbReference>